<dbReference type="CDD" id="cd04301">
    <property type="entry name" value="NAT_SF"/>
    <property type="match status" value="1"/>
</dbReference>
<dbReference type="Proteomes" id="UP000436047">
    <property type="component" value="Unassembled WGS sequence"/>
</dbReference>
<dbReference type="PANTHER" id="PTHR39173">
    <property type="entry name" value="ACETYLTRANSFERASE"/>
    <property type="match status" value="1"/>
</dbReference>
<dbReference type="Gene3D" id="3.90.79.10">
    <property type="entry name" value="Nucleoside Triphosphate Pyrophosphohydrolase"/>
    <property type="match status" value="1"/>
</dbReference>
<evidence type="ECO:0000313" key="3">
    <source>
        <dbReference type="EMBL" id="MSS87625.1"/>
    </source>
</evidence>
<reference evidence="3 4" key="1">
    <citation type="submission" date="2019-08" db="EMBL/GenBank/DDBJ databases">
        <title>In-depth cultivation of the pig gut microbiome towards novel bacterial diversity and tailored functional studies.</title>
        <authorList>
            <person name="Wylensek D."/>
            <person name="Hitch T.C.A."/>
            <person name="Clavel T."/>
        </authorList>
    </citation>
    <scope>NUCLEOTIDE SEQUENCE [LARGE SCALE GENOMIC DNA]</scope>
    <source>
        <strain evidence="3 4">WCA-389-WT-23B</strain>
    </source>
</reference>
<dbReference type="Gene3D" id="3.40.630.30">
    <property type="match status" value="1"/>
</dbReference>
<evidence type="ECO:0000259" key="1">
    <source>
        <dbReference type="PROSITE" id="PS51186"/>
    </source>
</evidence>
<evidence type="ECO:0000313" key="4">
    <source>
        <dbReference type="Proteomes" id="UP000436047"/>
    </source>
</evidence>
<keyword evidence="4" id="KW-1185">Reference proteome</keyword>
<comment type="caution">
    <text evidence="3">The sequence shown here is derived from an EMBL/GenBank/DDBJ whole genome shotgun (WGS) entry which is preliminary data.</text>
</comment>
<dbReference type="EMBL" id="VUMI01000005">
    <property type="protein sequence ID" value="MSS87625.1"/>
    <property type="molecule type" value="Genomic_DNA"/>
</dbReference>
<protein>
    <submittedName>
        <fullName evidence="3">GNAT family N-acetyltransferase</fullName>
    </submittedName>
</protein>
<dbReference type="SUPFAM" id="SSF55729">
    <property type="entry name" value="Acyl-CoA N-acyltransferases (Nat)"/>
    <property type="match status" value="1"/>
</dbReference>
<organism evidence="3 4">
    <name type="scientific">Eisenbergiella porci</name>
    <dbReference type="NCBI Taxonomy" id="2652274"/>
    <lineage>
        <taxon>Bacteria</taxon>
        <taxon>Bacillati</taxon>
        <taxon>Bacillota</taxon>
        <taxon>Clostridia</taxon>
        <taxon>Lachnospirales</taxon>
        <taxon>Lachnospiraceae</taxon>
        <taxon>Eisenbergiella</taxon>
    </lineage>
</organism>
<feature type="domain" description="Nudix hydrolase" evidence="2">
    <location>
        <begin position="10"/>
        <end position="143"/>
    </location>
</feature>
<dbReference type="InterPro" id="IPR015797">
    <property type="entry name" value="NUDIX_hydrolase-like_dom_sf"/>
</dbReference>
<gene>
    <name evidence="3" type="ORF">FYJ45_04530</name>
</gene>
<dbReference type="AlphaFoldDB" id="A0A6N7WD02"/>
<sequence length="298" mass="34108">MDADTNTDIKLRNMTSIYISCGTKILLLYRIGSRVVPPSWCGIGGHFEPDELNDPRTCVLRELEEETGLTEKDLKNISLRYVTLKLKDGEIRHCFYKQLELFLGGMPMEQEITLIMPVEAVQPDSADYDEWEHKIQEYRREFLENGDTINGSRGLHHYEKIAGWLEQIKACEKDNNSYIGVPVTTFLAIRRDSPDDWTIVGNIEIRHHLNPALEELGGHIGYSVRPSQRRKGYAVSMLRQVLCYARTFGLKKVMLDCDKSNTGSLKTIQKCGGVHSRDLLSVYRGRNIVNSQFWISLP</sequence>
<name>A0A6N7WD02_9FIRM</name>
<proteinExistence type="predicted"/>
<dbReference type="GO" id="GO:0016747">
    <property type="term" value="F:acyltransferase activity, transferring groups other than amino-acyl groups"/>
    <property type="evidence" value="ECO:0007669"/>
    <property type="project" value="InterPro"/>
</dbReference>
<dbReference type="GeneID" id="86052347"/>
<dbReference type="PROSITE" id="PS51186">
    <property type="entry name" value="GNAT"/>
    <property type="match status" value="1"/>
</dbReference>
<dbReference type="InterPro" id="IPR000086">
    <property type="entry name" value="NUDIX_hydrolase_dom"/>
</dbReference>
<dbReference type="PANTHER" id="PTHR39173:SF1">
    <property type="entry name" value="ACETYLTRANSFERASE"/>
    <property type="match status" value="1"/>
</dbReference>
<dbReference type="RefSeq" id="WP_154463663.1">
    <property type="nucleotide sequence ID" value="NZ_JAXDZL010000111.1"/>
</dbReference>
<dbReference type="Pfam" id="PF13302">
    <property type="entry name" value="Acetyltransf_3"/>
    <property type="match status" value="1"/>
</dbReference>
<dbReference type="InterPro" id="IPR000182">
    <property type="entry name" value="GNAT_dom"/>
</dbReference>
<evidence type="ECO:0000259" key="2">
    <source>
        <dbReference type="PROSITE" id="PS51462"/>
    </source>
</evidence>
<dbReference type="PROSITE" id="PS51462">
    <property type="entry name" value="NUDIX"/>
    <property type="match status" value="1"/>
</dbReference>
<keyword evidence="3" id="KW-0808">Transferase</keyword>
<dbReference type="Pfam" id="PF00293">
    <property type="entry name" value="NUDIX"/>
    <property type="match status" value="1"/>
</dbReference>
<dbReference type="InterPro" id="IPR016181">
    <property type="entry name" value="Acyl_CoA_acyltransferase"/>
</dbReference>
<dbReference type="SUPFAM" id="SSF55811">
    <property type="entry name" value="Nudix"/>
    <property type="match status" value="1"/>
</dbReference>
<feature type="domain" description="N-acetyltransferase" evidence="1">
    <location>
        <begin position="116"/>
        <end position="298"/>
    </location>
</feature>
<accession>A0A6N7WD02</accession>